<sequence length="179" mass="17225">MTNVPGTGFLVVLAAIATLLALPLLAGVSLVVARVTDTRIEMTLLVVHALAVLTAVAVAAFGPAGGVETVTLGTVVGLARFSAVTLAAGLLLAAVAEGIPIAVGAALIVVIRDAPRESALGYATAGYALGGVGGASAGITLTGAVEGAALGALLAGPAALGSVLLEVAVSRFERPVSVP</sequence>
<evidence type="ECO:0000256" key="1">
    <source>
        <dbReference type="SAM" id="Phobius"/>
    </source>
</evidence>
<gene>
    <name evidence="2" type="ORF">DV707_03855</name>
    <name evidence="3" type="ORF">SAMN04488133_0786</name>
</gene>
<feature type="transmembrane region" description="Helical" evidence="1">
    <location>
        <begin position="148"/>
        <end position="169"/>
    </location>
</feature>
<evidence type="ECO:0000313" key="2">
    <source>
        <dbReference type="EMBL" id="QCC46872.1"/>
    </source>
</evidence>
<dbReference type="EMBL" id="CP031311">
    <property type="protein sequence ID" value="QCC46872.1"/>
    <property type="molecule type" value="Genomic_DNA"/>
</dbReference>
<keyword evidence="4" id="KW-1185">Reference proteome</keyword>
<dbReference type="GeneID" id="39857193"/>
<organism evidence="3 4">
    <name type="scientific">Halobellus limi</name>
    <dbReference type="NCBI Taxonomy" id="699433"/>
    <lineage>
        <taxon>Archaea</taxon>
        <taxon>Methanobacteriati</taxon>
        <taxon>Methanobacteriota</taxon>
        <taxon>Stenosarchaea group</taxon>
        <taxon>Halobacteria</taxon>
        <taxon>Halobacteriales</taxon>
        <taxon>Haloferacaceae</taxon>
        <taxon>Halobellus</taxon>
    </lineage>
</organism>
<feature type="transmembrane region" description="Helical" evidence="1">
    <location>
        <begin position="6"/>
        <end position="32"/>
    </location>
</feature>
<keyword evidence="1" id="KW-1133">Transmembrane helix</keyword>
<proteinExistence type="predicted"/>
<dbReference type="Proteomes" id="UP000236740">
    <property type="component" value="Unassembled WGS sequence"/>
</dbReference>
<dbReference type="AlphaFoldDB" id="A0A1H5V0U8"/>
<dbReference type="EMBL" id="FNVN01000001">
    <property type="protein sequence ID" value="SEF80298.1"/>
    <property type="molecule type" value="Genomic_DNA"/>
</dbReference>
<evidence type="ECO:0000313" key="5">
    <source>
        <dbReference type="Proteomes" id="UP000296733"/>
    </source>
</evidence>
<dbReference type="KEGG" id="hlm:DV707_03855"/>
<feature type="transmembrane region" description="Helical" evidence="1">
    <location>
        <begin position="44"/>
        <end position="64"/>
    </location>
</feature>
<evidence type="ECO:0000313" key="3">
    <source>
        <dbReference type="EMBL" id="SEF80298.1"/>
    </source>
</evidence>
<accession>A0A1H5V0U8</accession>
<dbReference type="RefSeq" id="WP_103990527.1">
    <property type="nucleotide sequence ID" value="NZ_CP031311.1"/>
</dbReference>
<keyword evidence="1" id="KW-0812">Transmembrane</keyword>
<keyword evidence="1" id="KW-0472">Membrane</keyword>
<reference evidence="2 5" key="2">
    <citation type="journal article" date="2019" name="Nat. Commun.">
        <title>A new type of DNA phosphorothioation-based antiviral system in archaea.</title>
        <authorList>
            <person name="Xiong L."/>
            <person name="Liu S."/>
            <person name="Chen S."/>
            <person name="Xiao Y."/>
            <person name="Zhu B."/>
            <person name="Gao Y."/>
            <person name="Zhang Y."/>
            <person name="Chen B."/>
            <person name="Luo J."/>
            <person name="Deng Z."/>
            <person name="Chen X."/>
            <person name="Wang L."/>
            <person name="Chen S."/>
        </authorList>
    </citation>
    <scope>NUCLEOTIDE SEQUENCE [LARGE SCALE GENOMIC DNA]</scope>
    <source>
        <strain evidence="2 5">CGMCC 1.10331</strain>
    </source>
</reference>
<reference evidence="3 4" key="1">
    <citation type="submission" date="2016-10" db="EMBL/GenBank/DDBJ databases">
        <authorList>
            <person name="de Groot N.N."/>
        </authorList>
    </citation>
    <scope>NUCLEOTIDE SEQUENCE [LARGE SCALE GENOMIC DNA]</scope>
    <source>
        <strain evidence="3 4">CGMCC 1.10331</strain>
    </source>
</reference>
<feature type="transmembrane region" description="Helical" evidence="1">
    <location>
        <begin position="84"/>
        <end position="110"/>
    </location>
</feature>
<evidence type="ECO:0000313" key="4">
    <source>
        <dbReference type="Proteomes" id="UP000236740"/>
    </source>
</evidence>
<feature type="transmembrane region" description="Helical" evidence="1">
    <location>
        <begin position="122"/>
        <end position="142"/>
    </location>
</feature>
<name>A0A1H5V0U8_9EURY</name>
<protein>
    <submittedName>
        <fullName evidence="3">Uncharacterized protein</fullName>
    </submittedName>
</protein>
<dbReference type="Proteomes" id="UP000296733">
    <property type="component" value="Chromosome"/>
</dbReference>